<feature type="region of interest" description="Disordered" evidence="1">
    <location>
        <begin position="1"/>
        <end position="21"/>
    </location>
</feature>
<evidence type="ECO:0008006" key="4">
    <source>
        <dbReference type="Google" id="ProtNLM"/>
    </source>
</evidence>
<reference evidence="2" key="1">
    <citation type="submission" date="2024-01" db="EMBL/GenBank/DDBJ databases">
        <authorList>
            <person name="Webb A."/>
        </authorList>
    </citation>
    <scope>NUCLEOTIDE SEQUENCE</scope>
    <source>
        <strain evidence="2">Pm1</strain>
    </source>
</reference>
<comment type="caution">
    <text evidence="2">The sequence shown here is derived from an EMBL/GenBank/DDBJ whole genome shotgun (WGS) entry which is preliminary data.</text>
</comment>
<evidence type="ECO:0000313" key="3">
    <source>
        <dbReference type="Proteomes" id="UP001162060"/>
    </source>
</evidence>
<accession>A0AAV1V1K4</accession>
<evidence type="ECO:0000313" key="2">
    <source>
        <dbReference type="EMBL" id="CAK7940764.1"/>
    </source>
</evidence>
<proteinExistence type="predicted"/>
<dbReference type="EMBL" id="CAKLBY020000259">
    <property type="protein sequence ID" value="CAK7940764.1"/>
    <property type="molecule type" value="Genomic_DNA"/>
</dbReference>
<name>A0AAV1V1K4_9STRA</name>
<evidence type="ECO:0000256" key="1">
    <source>
        <dbReference type="SAM" id="MobiDB-lite"/>
    </source>
</evidence>
<dbReference type="AlphaFoldDB" id="A0AAV1V1K4"/>
<gene>
    <name evidence="2" type="ORF">PM001_LOCUS25914</name>
</gene>
<dbReference type="Proteomes" id="UP001162060">
    <property type="component" value="Unassembled WGS sequence"/>
</dbReference>
<protein>
    <recommendedName>
        <fullName evidence="4">Reverse transcriptase zinc-binding domain-containing protein</fullName>
    </recommendedName>
</protein>
<organism evidence="2 3">
    <name type="scientific">Peronospora matthiolae</name>
    <dbReference type="NCBI Taxonomy" id="2874970"/>
    <lineage>
        <taxon>Eukaryota</taxon>
        <taxon>Sar</taxon>
        <taxon>Stramenopiles</taxon>
        <taxon>Oomycota</taxon>
        <taxon>Peronosporomycetes</taxon>
        <taxon>Peronosporales</taxon>
        <taxon>Peronosporaceae</taxon>
        <taxon>Peronospora</taxon>
    </lineage>
</organism>
<sequence length="450" mass="51592">MRNFIKCTPSSTVTDPASRSQFPSAWHPVDAFSGGLELPSIATSVELLQVNLVRQSIRQSRQDYSTPFKWFVPAQAAIDSAFGGQGSGLDFLYIPLSPLAQSSRWHAITDYWKAAIATWSTKIFPKLQFTNPVVTKLTWPIWNNFFIRFMEDKRTLAVLHRKACNFLSHQGVTRILTFLSVFGSLPDEDTLRISLASSSIKPGRSMTSVVQKLASRLALSAHYQDFAMFPLPPERMVGALHVCTFDGVDIATPSNRIIKRLLLDQEPPPLPLLQLSVPEVVIGSSHWALERLLQRDVLPVYSDFVFWLQHNGLGFRYKYHWHTADVHCVHSCITPENPHHLLWDCYMAKRLWLLFLPPFSRIFQSTIGWPHVFFLLHLYIPVRRQDLFGSLPPVRLFNMVCIVILRTLKLNSNKAIFDPPALQFMGVFRQCLTMVRLHLQHFFMTMKHPQ</sequence>
<feature type="compositionally biased region" description="Polar residues" evidence="1">
    <location>
        <begin position="8"/>
        <end position="21"/>
    </location>
</feature>